<evidence type="ECO:0000256" key="2">
    <source>
        <dbReference type="ARBA" id="ARBA00022747"/>
    </source>
</evidence>
<sequence>MSELLFPAPERWEVTTLGNVCAAGGGSIQTGPFGSQLHASDYVSSGTPSVMPQNIGDNIIDEDGIARIRDADVNRLSRFLLKEGDIVYSRRGDVTRRALIRREQQGWLCGTGCLRVRIGSEAIPQFVSYYLGHPRVREWITRHAVGATMLNLNTKILSALPVILPPRSEQYAIAGLLGSLDDKIAVNHRIITGSKDVLQALSQSIFIAKSRQVELREIVELRYGKALKASDRIPGDIPVFGGNGASGSHYRALVSGPGIIVGRKGANAGSVSWSDSDFWPIDTAFYVIPRNSNMPMEFLYLLLRTTPLRGEVGDSAIPGLNRDMALSIKVWIPDVEAAMDIAQQAHPHFKLQEQVEKENRTLAEMRDGLLPKLMSGEVRIRDAEKVVEDAV</sequence>
<dbReference type="EMBL" id="JAXCEI010000001">
    <property type="protein sequence ID" value="MFA1538065.1"/>
    <property type="molecule type" value="Genomic_DNA"/>
</dbReference>
<comment type="caution">
    <text evidence="5">The sequence shown here is derived from an EMBL/GenBank/DDBJ whole genome shotgun (WGS) entry which is preliminary data.</text>
</comment>
<keyword evidence="2" id="KW-0680">Restriction system</keyword>
<dbReference type="SUPFAM" id="SSF116734">
    <property type="entry name" value="DNA methylase specificity domain"/>
    <property type="match status" value="2"/>
</dbReference>
<keyword evidence="5" id="KW-0378">Hydrolase</keyword>
<gene>
    <name evidence="5" type="ORF">SM611_03915</name>
</gene>
<dbReference type="GO" id="GO:0004519">
    <property type="term" value="F:endonuclease activity"/>
    <property type="evidence" value="ECO:0007669"/>
    <property type="project" value="UniProtKB-KW"/>
</dbReference>
<keyword evidence="6" id="KW-1185">Reference proteome</keyword>
<evidence type="ECO:0000313" key="5">
    <source>
        <dbReference type="EMBL" id="MFA1538065.1"/>
    </source>
</evidence>
<evidence type="ECO:0000259" key="4">
    <source>
        <dbReference type="Pfam" id="PF01420"/>
    </source>
</evidence>
<dbReference type="PANTHER" id="PTHR30408:SF13">
    <property type="entry name" value="TYPE I RESTRICTION ENZYME HINDI SPECIFICITY SUBUNIT"/>
    <property type="match status" value="1"/>
</dbReference>
<dbReference type="InterPro" id="IPR000055">
    <property type="entry name" value="Restrct_endonuc_typeI_TRD"/>
</dbReference>
<proteinExistence type="inferred from homology"/>
<name>A0ABV4Q5P5_9ACTN</name>
<evidence type="ECO:0000313" key="6">
    <source>
        <dbReference type="Proteomes" id="UP001569963"/>
    </source>
</evidence>
<protein>
    <submittedName>
        <fullName evidence="5">Restriction endonuclease subunit S</fullName>
        <ecNumber evidence="5">3.1.21.-</ecNumber>
    </submittedName>
</protein>
<evidence type="ECO:0000256" key="3">
    <source>
        <dbReference type="ARBA" id="ARBA00023125"/>
    </source>
</evidence>
<dbReference type="EC" id="3.1.21.-" evidence="5"/>
<dbReference type="CDD" id="cd17267">
    <property type="entry name" value="RMtype1_S_EcoAO83I-TRD1-CR1_like"/>
    <property type="match status" value="1"/>
</dbReference>
<dbReference type="InterPro" id="IPR052021">
    <property type="entry name" value="Type-I_RS_S_subunit"/>
</dbReference>
<comment type="similarity">
    <text evidence="1">Belongs to the type-I restriction system S methylase family.</text>
</comment>
<dbReference type="RefSeq" id="WP_371947389.1">
    <property type="nucleotide sequence ID" value="NZ_JAXCEI010000001.1"/>
</dbReference>
<organism evidence="5 6">
    <name type="scientific">Actinomadura monticuli</name>
    <dbReference type="NCBI Taxonomy" id="3097367"/>
    <lineage>
        <taxon>Bacteria</taxon>
        <taxon>Bacillati</taxon>
        <taxon>Actinomycetota</taxon>
        <taxon>Actinomycetes</taxon>
        <taxon>Streptosporangiales</taxon>
        <taxon>Thermomonosporaceae</taxon>
        <taxon>Actinomadura</taxon>
    </lineage>
</organism>
<dbReference type="PANTHER" id="PTHR30408">
    <property type="entry name" value="TYPE-1 RESTRICTION ENZYME ECOKI SPECIFICITY PROTEIN"/>
    <property type="match status" value="1"/>
</dbReference>
<keyword evidence="5" id="KW-0540">Nuclease</keyword>
<keyword evidence="5" id="KW-0255">Endonuclease</keyword>
<dbReference type="Proteomes" id="UP001569963">
    <property type="component" value="Unassembled WGS sequence"/>
</dbReference>
<reference evidence="5 6" key="1">
    <citation type="submission" date="2023-11" db="EMBL/GenBank/DDBJ databases">
        <title>Actinomadura monticuli sp. nov., isolated from volcanic ash.</title>
        <authorList>
            <person name="Lee S.D."/>
            <person name="Yang H."/>
            <person name="Kim I.S."/>
        </authorList>
    </citation>
    <scope>NUCLEOTIDE SEQUENCE [LARGE SCALE GENOMIC DNA]</scope>
    <source>
        <strain evidence="5 6">DLS-62</strain>
    </source>
</reference>
<evidence type="ECO:0000256" key="1">
    <source>
        <dbReference type="ARBA" id="ARBA00010923"/>
    </source>
</evidence>
<keyword evidence="3" id="KW-0238">DNA-binding</keyword>
<dbReference type="Gene3D" id="3.90.220.20">
    <property type="entry name" value="DNA methylase specificity domains"/>
    <property type="match status" value="2"/>
</dbReference>
<dbReference type="InterPro" id="IPR044946">
    <property type="entry name" value="Restrct_endonuc_typeI_TRD_sf"/>
</dbReference>
<accession>A0ABV4Q5P5</accession>
<dbReference type="CDD" id="cd16961">
    <property type="entry name" value="RMtype1_S_TRD-CR_like"/>
    <property type="match status" value="1"/>
</dbReference>
<dbReference type="GO" id="GO:0016787">
    <property type="term" value="F:hydrolase activity"/>
    <property type="evidence" value="ECO:0007669"/>
    <property type="project" value="UniProtKB-KW"/>
</dbReference>
<feature type="domain" description="Type I restriction modification DNA specificity" evidence="4">
    <location>
        <begin position="213"/>
        <end position="350"/>
    </location>
</feature>
<dbReference type="Pfam" id="PF01420">
    <property type="entry name" value="Methylase_S"/>
    <property type="match status" value="2"/>
</dbReference>
<feature type="domain" description="Type I restriction modification DNA specificity" evidence="4">
    <location>
        <begin position="9"/>
        <end position="191"/>
    </location>
</feature>